<dbReference type="InParanoid" id="A8NJ85"/>
<dbReference type="InterPro" id="IPR024983">
    <property type="entry name" value="CHAT_dom"/>
</dbReference>
<name>A8NJ85_COPC7</name>
<dbReference type="Pfam" id="PF12770">
    <property type="entry name" value="CHAT"/>
    <property type="match status" value="1"/>
</dbReference>
<evidence type="ECO:0000259" key="2">
    <source>
        <dbReference type="Pfam" id="PF12770"/>
    </source>
</evidence>
<proteinExistence type="predicted"/>
<dbReference type="HOGENOM" id="CLU_253910_0_0_1"/>
<organism evidence="3 4">
    <name type="scientific">Coprinopsis cinerea (strain Okayama-7 / 130 / ATCC MYA-4618 / FGSC 9003)</name>
    <name type="common">Inky cap fungus</name>
    <name type="synonym">Hormographiella aspergillata</name>
    <dbReference type="NCBI Taxonomy" id="240176"/>
    <lineage>
        <taxon>Eukaryota</taxon>
        <taxon>Fungi</taxon>
        <taxon>Dikarya</taxon>
        <taxon>Basidiomycota</taxon>
        <taxon>Agaricomycotina</taxon>
        <taxon>Agaricomycetes</taxon>
        <taxon>Agaricomycetidae</taxon>
        <taxon>Agaricales</taxon>
        <taxon>Agaricineae</taxon>
        <taxon>Psathyrellaceae</taxon>
        <taxon>Coprinopsis</taxon>
    </lineage>
</organism>
<sequence length="1460" mass="163100">MASSPGRSTGFILVVAGALNDRKRFCEAATQHPFRSIYDDPREEKASIEHHDHILLSQPIVFNSPSDSIKSELREIRLLSVDEFSASPGKECTSIDIFASLSALVVTLHMRNEPLLGIVYLHDSKLTRLSGAGRHIMNLYGRYFVGADGQVPFAFVLASGSKSKRVVDTSGILNQFSRKGSMKSDSAVGQVFTDFRWSFSNADSGDTASAQRILSWLISRGSDGRHSSPRGLLYDELREKELEKGLYDTELGKWFGNWLAERAKEISSSAHEPNAIFEDPRLQTLSDAFINEVASIERAVSTLHLSPPGSAEPFIQDIGTIQAATKSVDIIVRNYRFNILGLAAFIHLPTSKVARIDAAVVRNLDLIHAICGPAALEYLVLVKHSGKWAEKERNSRVFRRFTDAKSCLIDIPPQKQQCNASSWAEALSAEFQFRQKGLQFDDIALLGERKAKVVDTSAGQIILKYLTDSLSAVQDEIAQSPYETRSSSKSPMSPSPSPEMRALYLQLDLIRFSESFNLYTKMYSELEKDSGLKKAINRLEALLLCQSDTYPDKHKTCGQLGALYQEHFDAIGGGLEQGRDLEKAIKHYGDAVKLLDATSPVNRSAQDRRAYAKERAAYLGALTRSLDLKFQLFGKKNDLVQAIYHCGDVVNNFMIEAGYSDTQKAVTRHVFGTLLKNKFQTYFDDVADIDSAIGQFHQAENLLPPGHQGIPIIISDICEAYTLRSKYNDDHSKRCPDAEKRQKKEQALRDVENAIREYSRMRPEPSSGHLAYPVLQNAKCKAWSKHWKMCMEIEKGRLDKYGPGCVSLSDAKIEFKVHRNLDEAILAGEEAVKYSHDTAQECDYLVNLGKAYAYRWLWGDRSPDVTAKEGNNDLEEALLCLRGAAETEGALCITRFKAARNWGRWARIGREKGDKEILLAYKYCICLLSQLTSLDIPIDEQYRRLEKIQGMAYIAIEQAIVYGELGKAVEWFEEGRGVVWRHYFRRDELMDSLREKGGAVAEAEALIEEWEGHWKEGRLAVIREKQLAKLIDPDDRKKKEKGVGVGWYQAVAQKMRGAWEKMKKMAGFADARTDGEARWERLAEAATFGPVVLVNATDNRCDAIILLKRSHARPLMKHVDLAKEGLTLQTLDSWKERLQEVLKTANLTSRGLVQKGRKGVDMNSIVEKILLGLWDAVAGPVAHILKDHPMVMKGSRLFWCASGPLAFLPLHAAGDYKGTVVPEGRLRCVQEWFVSSYIPSLHVLLRVARGRKQRNEAQAPFRILAVAQSKTPGQSDLPGTEKEVKTIRELMGQSTTQVLINGEATVEKDPADGLQSALLLFEGKGLALRELVEMKYIPLPADCEGESEERSIAQRSPEFAYLSACQSATGDMTLPEEHVHLAGGMLVAGYLGVVASMWSIGDAEGVDVAKGIYRRVKDLAGTKRPRYEEIARALRDSVEELKAQKSVDYLKWVPFIHVGL</sequence>
<evidence type="ECO:0000313" key="3">
    <source>
        <dbReference type="EMBL" id="EAU87665.2"/>
    </source>
</evidence>
<reference evidence="3 4" key="1">
    <citation type="journal article" date="2010" name="Proc. Natl. Acad. Sci. U.S.A.">
        <title>Insights into evolution of multicellular fungi from the assembled chromosomes of the mushroom Coprinopsis cinerea (Coprinus cinereus).</title>
        <authorList>
            <person name="Stajich J.E."/>
            <person name="Wilke S.K."/>
            <person name="Ahren D."/>
            <person name="Au C.H."/>
            <person name="Birren B.W."/>
            <person name="Borodovsky M."/>
            <person name="Burns C."/>
            <person name="Canback B."/>
            <person name="Casselton L.A."/>
            <person name="Cheng C.K."/>
            <person name="Deng J."/>
            <person name="Dietrich F.S."/>
            <person name="Fargo D.C."/>
            <person name="Farman M.L."/>
            <person name="Gathman A.C."/>
            <person name="Goldberg J."/>
            <person name="Guigo R."/>
            <person name="Hoegger P.J."/>
            <person name="Hooker J.B."/>
            <person name="Huggins A."/>
            <person name="James T.Y."/>
            <person name="Kamada T."/>
            <person name="Kilaru S."/>
            <person name="Kodira C."/>
            <person name="Kues U."/>
            <person name="Kupfer D."/>
            <person name="Kwan H.S."/>
            <person name="Lomsadze A."/>
            <person name="Li W."/>
            <person name="Lilly W.W."/>
            <person name="Ma L.J."/>
            <person name="Mackey A.J."/>
            <person name="Manning G."/>
            <person name="Martin F."/>
            <person name="Muraguchi H."/>
            <person name="Natvig D.O."/>
            <person name="Palmerini H."/>
            <person name="Ramesh M.A."/>
            <person name="Rehmeyer C.J."/>
            <person name="Roe B.A."/>
            <person name="Shenoy N."/>
            <person name="Stanke M."/>
            <person name="Ter-Hovhannisyan V."/>
            <person name="Tunlid A."/>
            <person name="Velagapudi R."/>
            <person name="Vision T.J."/>
            <person name="Zeng Q."/>
            <person name="Zolan M.E."/>
            <person name="Pukkila P.J."/>
        </authorList>
    </citation>
    <scope>NUCLEOTIDE SEQUENCE [LARGE SCALE GENOMIC DNA]</scope>
    <source>
        <strain evidence="4">Okayama-7 / 130 / ATCC MYA-4618 / FGSC 9003</strain>
    </source>
</reference>
<dbReference type="eggNOG" id="KOG4626">
    <property type="taxonomic scope" value="Eukaryota"/>
</dbReference>
<feature type="region of interest" description="Disordered" evidence="1">
    <location>
        <begin position="479"/>
        <end position="499"/>
    </location>
</feature>
<dbReference type="GeneID" id="6010675"/>
<dbReference type="VEuPathDB" id="FungiDB:CC1G_09126"/>
<comment type="caution">
    <text evidence="3">The sequence shown here is derived from an EMBL/GenBank/DDBJ whole genome shotgun (WGS) entry which is preliminary data.</text>
</comment>
<dbReference type="Proteomes" id="UP000001861">
    <property type="component" value="Unassembled WGS sequence"/>
</dbReference>
<dbReference type="KEGG" id="cci:CC1G_09126"/>
<dbReference type="EMBL" id="AACS02000010">
    <property type="protein sequence ID" value="EAU87665.2"/>
    <property type="molecule type" value="Genomic_DNA"/>
</dbReference>
<accession>A8NJ85</accession>
<keyword evidence="4" id="KW-1185">Reference proteome</keyword>
<dbReference type="OrthoDB" id="9991317at2759"/>
<evidence type="ECO:0000256" key="1">
    <source>
        <dbReference type="SAM" id="MobiDB-lite"/>
    </source>
</evidence>
<gene>
    <name evidence="3" type="ORF">CC1G_09126</name>
</gene>
<protein>
    <recommendedName>
        <fullName evidence="2">CHAT domain-containing protein</fullName>
    </recommendedName>
</protein>
<dbReference type="RefSeq" id="XP_001834169.2">
    <property type="nucleotide sequence ID" value="XM_001834117.2"/>
</dbReference>
<feature type="domain" description="CHAT" evidence="2">
    <location>
        <begin position="1173"/>
        <end position="1459"/>
    </location>
</feature>
<evidence type="ECO:0000313" key="4">
    <source>
        <dbReference type="Proteomes" id="UP000001861"/>
    </source>
</evidence>